<feature type="region of interest" description="Disordered" evidence="1">
    <location>
        <begin position="271"/>
        <end position="308"/>
    </location>
</feature>
<accession>A0A1Q3ACS8</accession>
<organism evidence="2 3">
    <name type="scientific">Zygosaccharomyces rouxii</name>
    <dbReference type="NCBI Taxonomy" id="4956"/>
    <lineage>
        <taxon>Eukaryota</taxon>
        <taxon>Fungi</taxon>
        <taxon>Dikarya</taxon>
        <taxon>Ascomycota</taxon>
        <taxon>Saccharomycotina</taxon>
        <taxon>Saccharomycetes</taxon>
        <taxon>Saccharomycetales</taxon>
        <taxon>Saccharomycetaceae</taxon>
        <taxon>Zygosaccharomyces</taxon>
    </lineage>
</organism>
<sequence length="328" mass="37043">MNQLASTCEDDDDQFMFIFEHDDTSHCLDLELQRLNEESVQMGRLVNNIEERTKEDIVRWQKVLEDSRLGGRATFLQRISHMMSPGSGSSPVGSIDERTVSAQLKEAMERDLQLMQGNQRQHKYRNWRTWFKDWVRRNSNSSGKKQRSEKWTATDSDSEGLLVMNSVIVGGDEDARHPQRVHSTVQARNFSDHTRLPSSSVTLAEHKYLFGGNNPTSLTTGIRLNPDSSSNESIISETTSGLQIAQSMKYSVLAHGPQASTLMPAPEPVILDHQDNAEGPKSSCGISTPPLLQSQSKKSRSTSNVLSFRRRSFRNLRVHGRSSRKHHL</sequence>
<feature type="compositionally biased region" description="Polar residues" evidence="1">
    <location>
        <begin position="284"/>
        <end position="296"/>
    </location>
</feature>
<gene>
    <name evidence="2" type="ORF">ZYGR_0AI07090</name>
</gene>
<evidence type="ECO:0000256" key="1">
    <source>
        <dbReference type="SAM" id="MobiDB-lite"/>
    </source>
</evidence>
<evidence type="ECO:0000313" key="2">
    <source>
        <dbReference type="EMBL" id="GAV53425.1"/>
    </source>
</evidence>
<proteinExistence type="predicted"/>
<name>A0A1Q3ACS8_ZYGRO</name>
<reference evidence="2 3" key="1">
    <citation type="submission" date="2016-08" db="EMBL/GenBank/DDBJ databases">
        <title>Draft genome sequence of allopolyploid Zygosaccharomyces rouxii.</title>
        <authorList>
            <person name="Watanabe J."/>
            <person name="Uehara K."/>
            <person name="Mogi Y."/>
            <person name="Tsukioka Y."/>
        </authorList>
    </citation>
    <scope>NUCLEOTIDE SEQUENCE [LARGE SCALE GENOMIC DNA]</scope>
    <source>
        <strain evidence="2 3">NBRC 110957</strain>
    </source>
</reference>
<dbReference type="OrthoDB" id="10361955at2759"/>
<dbReference type="AlphaFoldDB" id="A0A1Q3ACS8"/>
<comment type="caution">
    <text evidence="2">The sequence shown here is derived from an EMBL/GenBank/DDBJ whole genome shotgun (WGS) entry which is preliminary data.</text>
</comment>
<dbReference type="Proteomes" id="UP000187013">
    <property type="component" value="Unassembled WGS sequence"/>
</dbReference>
<dbReference type="EMBL" id="BDGX01000035">
    <property type="protein sequence ID" value="GAV53425.1"/>
    <property type="molecule type" value="Genomic_DNA"/>
</dbReference>
<protein>
    <submittedName>
        <fullName evidence="2">Uncharacterized protein</fullName>
    </submittedName>
</protein>
<evidence type="ECO:0000313" key="3">
    <source>
        <dbReference type="Proteomes" id="UP000187013"/>
    </source>
</evidence>